<dbReference type="PATRIC" id="fig|182217.3.peg.833"/>
<dbReference type="InterPro" id="IPR027471">
    <property type="entry name" value="YbeD-like_sf"/>
</dbReference>
<evidence type="ECO:0008006" key="3">
    <source>
        <dbReference type="Google" id="ProtNLM"/>
    </source>
</evidence>
<dbReference type="RefSeq" id="WP_014660923.1">
    <property type="nucleotide sequence ID" value="NC_017737.1"/>
</dbReference>
<reference evidence="2" key="1">
    <citation type="submission" date="2012-04" db="EMBL/GenBank/DDBJ databases">
        <title>Complete genome sequence of Helicobacter cetorum strain MIT 00-7128.</title>
        <authorList>
            <person name="Kersulyte D."/>
            <person name="Berg D.E."/>
        </authorList>
    </citation>
    <scope>NUCLEOTIDE SEQUENCE [LARGE SCALE GENOMIC DNA]</scope>
    <source>
        <strain evidence="2">MIT 00-7128</strain>
    </source>
</reference>
<dbReference type="eggNOG" id="COG2921">
    <property type="taxonomic scope" value="Bacteria"/>
</dbReference>
<dbReference type="Proteomes" id="UP000005010">
    <property type="component" value="Chromosome"/>
</dbReference>
<organism evidence="1 2">
    <name type="scientific">Helicobacter cetorum (strain ATCC BAA-429 / MIT 00-7128)</name>
    <dbReference type="NCBI Taxonomy" id="182217"/>
    <lineage>
        <taxon>Bacteria</taxon>
        <taxon>Pseudomonadati</taxon>
        <taxon>Campylobacterota</taxon>
        <taxon>Epsilonproteobacteria</taxon>
        <taxon>Campylobacterales</taxon>
        <taxon>Helicobacteraceae</taxon>
        <taxon>Helicobacter</taxon>
    </lineage>
</organism>
<keyword evidence="2" id="KW-1185">Reference proteome</keyword>
<dbReference type="Pfam" id="PF04359">
    <property type="entry name" value="DUF493"/>
    <property type="match status" value="1"/>
</dbReference>
<dbReference type="AlphaFoldDB" id="I0EM84"/>
<name>I0EM84_HELC0</name>
<dbReference type="SUPFAM" id="SSF117991">
    <property type="entry name" value="YbeD/HP0495-like"/>
    <property type="match status" value="1"/>
</dbReference>
<evidence type="ECO:0000313" key="2">
    <source>
        <dbReference type="Proteomes" id="UP000005010"/>
    </source>
</evidence>
<dbReference type="KEGG" id="hce:HCW_03900"/>
<dbReference type="EMBL" id="CP003479">
    <property type="protein sequence ID" value="AFI04053.1"/>
    <property type="molecule type" value="Genomic_DNA"/>
</dbReference>
<dbReference type="HOGENOM" id="CLU_161438_3_0_7"/>
<accession>I0EM84</accession>
<sequence length="89" mass="10689">MSLDNTENNKPKIDYPCLWDYRVIMNTNDESWLQKLIETYQRPFKLELKNTSKTGKFYSFNVSIEVSSELERDEIFQKISNEKYVIQVL</sequence>
<dbReference type="STRING" id="182217.HCW_03900"/>
<proteinExistence type="predicted"/>
<dbReference type="Gene3D" id="3.30.70.260">
    <property type="match status" value="1"/>
</dbReference>
<dbReference type="InterPro" id="IPR007454">
    <property type="entry name" value="UPF0250_YbeD-like"/>
</dbReference>
<gene>
    <name evidence="1" type="ordered locus">HCW_03900</name>
</gene>
<protein>
    <recommendedName>
        <fullName evidence="3">DUF493 domain-containing protein</fullName>
    </recommendedName>
</protein>
<evidence type="ECO:0000313" key="1">
    <source>
        <dbReference type="EMBL" id="AFI04053.1"/>
    </source>
</evidence>